<gene>
    <name evidence="1" type="ORF">E4U82_13335</name>
</gene>
<dbReference type="InterPro" id="IPR047705">
    <property type="entry name" value="AimR-like"/>
</dbReference>
<protein>
    <recommendedName>
        <fullName evidence="3">Tetratricopeptide repeat protein</fullName>
    </recommendedName>
</protein>
<evidence type="ECO:0000313" key="1">
    <source>
        <dbReference type="EMBL" id="TFJ92239.1"/>
    </source>
</evidence>
<dbReference type="NCBIfam" id="NF038310">
    <property type="entry name" value="lysogeny_AimR"/>
    <property type="match status" value="1"/>
</dbReference>
<dbReference type="AlphaFoldDB" id="A0A4Y9A8S0"/>
<proteinExistence type="predicted"/>
<organism evidence="1 2">
    <name type="scientific">Lentibacillus salicampi</name>
    <dbReference type="NCBI Taxonomy" id="175306"/>
    <lineage>
        <taxon>Bacteria</taxon>
        <taxon>Bacillati</taxon>
        <taxon>Bacillota</taxon>
        <taxon>Bacilli</taxon>
        <taxon>Bacillales</taxon>
        <taxon>Bacillaceae</taxon>
        <taxon>Lentibacillus</taxon>
    </lineage>
</organism>
<evidence type="ECO:0008006" key="3">
    <source>
        <dbReference type="Google" id="ProtNLM"/>
    </source>
</evidence>
<accession>A0A4Y9A8S0</accession>
<sequence length="349" mass="41196">MPNSRAKLMSDSIVSLSGNNELTLEQILLVLRQEYDERTVQQLVGKFCLEATSDDIRKKGMEFLFTNGRYDDLQRLIIKNKSSESSSNRNWADVYQLTLDRKKRRYSAHDILRSANTMQTDEPELKCLLEFIKTSIYYRWNEYGKLGNIMEKQQNLFEKINDGFLLECFRSRLYHNLFIYYLYRNEVIIARKYAFRILTHTVNPETKISLHMGLGLSYTYDTYFQAMYHFTEALKIAQKEDLHKIVEIIEQQNIPFISAHFGKVEGVTSTDESEQAHIEIAKGNHAKAEAILNRMEMDSPFKMYYLGVAKQDKSILLQAYNQFIEKRSDYFFSRLPLRVLQQKERRQTL</sequence>
<dbReference type="EMBL" id="SRHY01000026">
    <property type="protein sequence ID" value="TFJ92239.1"/>
    <property type="molecule type" value="Genomic_DNA"/>
</dbReference>
<keyword evidence="2" id="KW-1185">Reference proteome</keyword>
<dbReference type="Pfam" id="PF22871">
    <property type="entry name" value="AimR"/>
    <property type="match status" value="1"/>
</dbReference>
<dbReference type="RefSeq" id="WP_135110666.1">
    <property type="nucleotide sequence ID" value="NZ_SRHY01000026.1"/>
</dbReference>
<reference evidence="1 2" key="1">
    <citation type="submission" date="2019-03" db="EMBL/GenBank/DDBJ databases">
        <title>Genome sequence of Lentibacillus salicampi ATCC BAA-719.</title>
        <authorList>
            <person name="Maclea K.S."/>
            <person name="Simoes Junior M."/>
        </authorList>
    </citation>
    <scope>NUCLEOTIDE SEQUENCE [LARGE SCALE GENOMIC DNA]</scope>
    <source>
        <strain evidence="1 2">ATCC BAA-719</strain>
    </source>
</reference>
<dbReference type="OrthoDB" id="2692106at2"/>
<comment type="caution">
    <text evidence="1">The sequence shown here is derived from an EMBL/GenBank/DDBJ whole genome shotgun (WGS) entry which is preliminary data.</text>
</comment>
<evidence type="ECO:0000313" key="2">
    <source>
        <dbReference type="Proteomes" id="UP000298484"/>
    </source>
</evidence>
<dbReference type="Proteomes" id="UP000298484">
    <property type="component" value="Unassembled WGS sequence"/>
</dbReference>
<name>A0A4Y9A8S0_9BACI</name>